<accession>A0A2P2IJK1</accession>
<protein>
    <submittedName>
        <fullName evidence="1">Uncharacterized protein</fullName>
    </submittedName>
</protein>
<dbReference type="AlphaFoldDB" id="A0A2P2IJK1"/>
<sequence>MTSIFWHTQFNSFFRNSVRNMGLWFKF</sequence>
<proteinExistence type="predicted"/>
<name>A0A2P2IJK1_RHIMU</name>
<reference evidence="1" key="1">
    <citation type="submission" date="2018-02" db="EMBL/GenBank/DDBJ databases">
        <title>Rhizophora mucronata_Transcriptome.</title>
        <authorList>
            <person name="Meera S.P."/>
            <person name="Sreeshan A."/>
            <person name="Augustine A."/>
        </authorList>
    </citation>
    <scope>NUCLEOTIDE SEQUENCE</scope>
    <source>
        <tissue evidence="1">Leaf</tissue>
    </source>
</reference>
<evidence type="ECO:0000313" key="1">
    <source>
        <dbReference type="EMBL" id="MBW81389.1"/>
    </source>
</evidence>
<dbReference type="EMBL" id="GGEC01000906">
    <property type="protein sequence ID" value="MBW81389.1"/>
    <property type="molecule type" value="Transcribed_RNA"/>
</dbReference>
<organism evidence="1">
    <name type="scientific">Rhizophora mucronata</name>
    <name type="common">Asiatic mangrove</name>
    <dbReference type="NCBI Taxonomy" id="61149"/>
    <lineage>
        <taxon>Eukaryota</taxon>
        <taxon>Viridiplantae</taxon>
        <taxon>Streptophyta</taxon>
        <taxon>Embryophyta</taxon>
        <taxon>Tracheophyta</taxon>
        <taxon>Spermatophyta</taxon>
        <taxon>Magnoliopsida</taxon>
        <taxon>eudicotyledons</taxon>
        <taxon>Gunneridae</taxon>
        <taxon>Pentapetalae</taxon>
        <taxon>rosids</taxon>
        <taxon>fabids</taxon>
        <taxon>Malpighiales</taxon>
        <taxon>Rhizophoraceae</taxon>
        <taxon>Rhizophora</taxon>
    </lineage>
</organism>